<dbReference type="GO" id="GO:0016020">
    <property type="term" value="C:membrane"/>
    <property type="evidence" value="ECO:0007669"/>
    <property type="project" value="UniProtKB-SubCell"/>
</dbReference>
<feature type="region of interest" description="Disordered" evidence="5">
    <location>
        <begin position="269"/>
        <end position="311"/>
    </location>
</feature>
<evidence type="ECO:0000256" key="2">
    <source>
        <dbReference type="ARBA" id="ARBA00022692"/>
    </source>
</evidence>
<keyword evidence="4 6" id="KW-0472">Membrane</keyword>
<evidence type="ECO:0000256" key="4">
    <source>
        <dbReference type="ARBA" id="ARBA00023136"/>
    </source>
</evidence>
<dbReference type="SMART" id="SM00679">
    <property type="entry name" value="CTNS"/>
    <property type="match status" value="2"/>
</dbReference>
<dbReference type="EMBL" id="JAPEVB010000005">
    <property type="protein sequence ID" value="KAJ4387124.1"/>
    <property type="molecule type" value="Genomic_DNA"/>
</dbReference>
<feature type="transmembrane region" description="Helical" evidence="6">
    <location>
        <begin position="208"/>
        <end position="227"/>
    </location>
</feature>
<keyword evidence="8" id="KW-1185">Reference proteome</keyword>
<feature type="transmembrane region" description="Helical" evidence="6">
    <location>
        <begin position="55"/>
        <end position="79"/>
    </location>
</feature>
<feature type="transmembrane region" description="Helical" evidence="6">
    <location>
        <begin position="99"/>
        <end position="125"/>
    </location>
</feature>
<protein>
    <recommendedName>
        <fullName evidence="9">PQ loop repeat protein</fullName>
    </recommendedName>
</protein>
<dbReference type="Pfam" id="PF04193">
    <property type="entry name" value="PQ-loop"/>
    <property type="match status" value="2"/>
</dbReference>
<comment type="caution">
    <text evidence="7">The sequence shown here is derived from an EMBL/GenBank/DDBJ whole genome shotgun (WGS) entry which is preliminary data.</text>
</comment>
<feature type="transmembrane region" description="Helical" evidence="6">
    <location>
        <begin position="239"/>
        <end position="262"/>
    </location>
</feature>
<dbReference type="OrthoDB" id="19344at2759"/>
<reference evidence="7" key="1">
    <citation type="submission" date="2022-10" db="EMBL/GenBank/DDBJ databases">
        <title>Tapping the CABI collections for fungal endophytes: first genome assemblies for Collariella, Neodidymelliopsis, Ascochyta clinopodiicola, Didymella pomorum, Didymosphaeria variabile, Neocosmospora piperis and Neocucurbitaria cava.</title>
        <authorList>
            <person name="Hill R."/>
        </authorList>
    </citation>
    <scope>NUCLEOTIDE SEQUENCE</scope>
    <source>
        <strain evidence="7">IMI 355082</strain>
    </source>
</reference>
<feature type="transmembrane region" description="Helical" evidence="6">
    <location>
        <begin position="24"/>
        <end position="43"/>
    </location>
</feature>
<gene>
    <name evidence="7" type="ORF">N0V93_007713</name>
</gene>
<dbReference type="PANTHER" id="PTHR16201">
    <property type="entry name" value="SEVEN TRANSMEMBRANE PROTEIN 1-RELATED"/>
    <property type="match status" value="1"/>
</dbReference>
<keyword evidence="2 6" id="KW-0812">Transmembrane</keyword>
<keyword evidence="3 6" id="KW-1133">Transmembrane helix</keyword>
<feature type="transmembrane region" description="Helical" evidence="6">
    <location>
        <begin position="176"/>
        <end position="196"/>
    </location>
</feature>
<evidence type="ECO:0000256" key="1">
    <source>
        <dbReference type="ARBA" id="ARBA00004141"/>
    </source>
</evidence>
<feature type="transmembrane region" description="Helical" evidence="6">
    <location>
        <begin position="146"/>
        <end position="170"/>
    </location>
</feature>
<proteinExistence type="predicted"/>
<dbReference type="Proteomes" id="UP001140453">
    <property type="component" value="Unassembled WGS sequence"/>
</dbReference>
<evidence type="ECO:0000313" key="7">
    <source>
        <dbReference type="EMBL" id="KAJ4387124.1"/>
    </source>
</evidence>
<dbReference type="InterPro" id="IPR051415">
    <property type="entry name" value="LAAT-1"/>
</dbReference>
<dbReference type="Gene3D" id="1.20.1280.290">
    <property type="match status" value="1"/>
</dbReference>
<organism evidence="7 8">
    <name type="scientific">Gnomoniopsis smithogilvyi</name>
    <dbReference type="NCBI Taxonomy" id="1191159"/>
    <lineage>
        <taxon>Eukaryota</taxon>
        <taxon>Fungi</taxon>
        <taxon>Dikarya</taxon>
        <taxon>Ascomycota</taxon>
        <taxon>Pezizomycotina</taxon>
        <taxon>Sordariomycetes</taxon>
        <taxon>Sordariomycetidae</taxon>
        <taxon>Diaporthales</taxon>
        <taxon>Gnomoniaceae</taxon>
        <taxon>Gnomoniopsis</taxon>
    </lineage>
</organism>
<feature type="compositionally biased region" description="Acidic residues" evidence="5">
    <location>
        <begin position="270"/>
        <end position="281"/>
    </location>
</feature>
<comment type="subcellular location">
    <subcellularLocation>
        <location evidence="1">Membrane</location>
        <topology evidence="1">Multi-pass membrane protein</topology>
    </subcellularLocation>
</comment>
<dbReference type="PANTHER" id="PTHR16201:SF11">
    <property type="entry name" value="PQ-LOOP REPEAT-CONTAINING PROTEIN"/>
    <property type="match status" value="1"/>
</dbReference>
<evidence type="ECO:0000256" key="5">
    <source>
        <dbReference type="SAM" id="MobiDB-lite"/>
    </source>
</evidence>
<feature type="compositionally biased region" description="Basic and acidic residues" evidence="5">
    <location>
        <begin position="282"/>
        <end position="301"/>
    </location>
</feature>
<evidence type="ECO:0000256" key="3">
    <source>
        <dbReference type="ARBA" id="ARBA00022989"/>
    </source>
</evidence>
<evidence type="ECO:0000256" key="6">
    <source>
        <dbReference type="SAM" id="Phobius"/>
    </source>
</evidence>
<dbReference type="AlphaFoldDB" id="A0A9W9CU67"/>
<dbReference type="InterPro" id="IPR006603">
    <property type="entry name" value="PQ-loop_rpt"/>
</dbReference>
<name>A0A9W9CU67_9PEZI</name>
<sequence>MFITPFTVEGSQPSKCRPLNYVDYTNFAISLVLLIGILLSYLPQHFRIIARGTSYGLSPYFVLLGTTSATSAFANIIVLPPSRTSIECCSVISGFACTAGLLGVAQITVQWVCFTIIMFLFLIYFPRATPKHHQPRHRPESPSYRSAVIVVLICILYTVALGIASTYIILSQPSLAWKFADGLGITATALASIQYFPQIYTTYKLKSLGSLSIPMMCVQTPGGYLWAASLAARLGWEGWSAWILYVFISTLQGVVLGMGLWFKWKKRGEVDEDEGEDEANAENERRQDEEGRGRATERSGDEQTPLLRPET</sequence>
<evidence type="ECO:0000313" key="8">
    <source>
        <dbReference type="Proteomes" id="UP001140453"/>
    </source>
</evidence>
<accession>A0A9W9CU67</accession>
<evidence type="ECO:0008006" key="9">
    <source>
        <dbReference type="Google" id="ProtNLM"/>
    </source>
</evidence>